<dbReference type="GO" id="GO:0006570">
    <property type="term" value="P:tyrosine metabolic process"/>
    <property type="evidence" value="ECO:0007669"/>
    <property type="project" value="TreeGrafter"/>
</dbReference>
<reference evidence="2" key="1">
    <citation type="submission" date="2020-07" db="EMBL/GenBank/DDBJ databases">
        <authorList>
            <person name="Ferguson B K."/>
        </authorList>
    </citation>
    <scope>NUCLEOTIDE SEQUENCE</scope>
    <source>
        <strain evidence="2">L06</strain>
    </source>
</reference>
<accession>A0A6V7J479</accession>
<proteinExistence type="inferred from homology"/>
<dbReference type="PANTHER" id="PTHR21405">
    <property type="entry name" value="CDNA SEQUENCE BC021608"/>
    <property type="match status" value="1"/>
</dbReference>
<dbReference type="EMBL" id="CADCXW020000012">
    <property type="protein sequence ID" value="CAD1546322.1"/>
    <property type="molecule type" value="Genomic_DNA"/>
</dbReference>
<dbReference type="InterPro" id="IPR011990">
    <property type="entry name" value="TPR-like_helical_dom_sf"/>
</dbReference>
<evidence type="ECO:0000313" key="2">
    <source>
        <dbReference type="EMBL" id="CAD1546322.1"/>
    </source>
</evidence>
<gene>
    <name evidence="2" type="ORF">BBRV_LOCUS41321</name>
</gene>
<protein>
    <recommendedName>
        <fullName evidence="3">Tetratricopeptide repeat protein 36</fullName>
    </recommendedName>
</protein>
<dbReference type="AlphaFoldDB" id="A0A6V7J479"/>
<sequence length="96" mass="10396">MKATFIDQSIIPDALKDLNEAIRMTNGKGKVAGKALSQRGLLHRLAGNEDLAKDDFEEAAKNGSSFARSQLVHLNPYAAMCNAMLKEIHAKAATIE</sequence>
<name>A0A6V7J479_9HYME</name>
<dbReference type="PANTHER" id="PTHR21405:SF0">
    <property type="entry name" value="TETRATRICOPEPTIDE REPEAT PROTEIN 36"/>
    <property type="match status" value="1"/>
</dbReference>
<dbReference type="InterPro" id="IPR038906">
    <property type="entry name" value="TTC36"/>
</dbReference>
<evidence type="ECO:0000256" key="1">
    <source>
        <dbReference type="ARBA" id="ARBA00006995"/>
    </source>
</evidence>
<evidence type="ECO:0008006" key="3">
    <source>
        <dbReference type="Google" id="ProtNLM"/>
    </source>
</evidence>
<comment type="similarity">
    <text evidence="1">Belongs to the TTC36 family.</text>
</comment>
<dbReference type="SUPFAM" id="SSF48452">
    <property type="entry name" value="TPR-like"/>
    <property type="match status" value="1"/>
</dbReference>
<organism evidence="2">
    <name type="scientific">Bracon brevicornis</name>
    <dbReference type="NCBI Taxonomy" id="1563983"/>
    <lineage>
        <taxon>Eukaryota</taxon>
        <taxon>Metazoa</taxon>
        <taxon>Ecdysozoa</taxon>
        <taxon>Arthropoda</taxon>
        <taxon>Hexapoda</taxon>
        <taxon>Insecta</taxon>
        <taxon>Pterygota</taxon>
        <taxon>Neoptera</taxon>
        <taxon>Endopterygota</taxon>
        <taxon>Hymenoptera</taxon>
        <taxon>Apocrita</taxon>
        <taxon>Ichneumonoidea</taxon>
        <taxon>Braconidae</taxon>
        <taxon>Braconinae</taxon>
        <taxon>Bracon</taxon>
    </lineage>
</organism>